<dbReference type="AlphaFoldDB" id="A0A5C3Q5A1"/>
<comment type="subcellular location">
    <subcellularLocation>
        <location evidence="1">Nucleus envelope</location>
    </subcellularLocation>
</comment>
<dbReference type="GO" id="GO:0017056">
    <property type="term" value="F:structural constituent of nuclear pore"/>
    <property type="evidence" value="ECO:0007669"/>
    <property type="project" value="InterPro"/>
</dbReference>
<name>A0A5C3Q5A1_9AGAR</name>
<keyword evidence="6" id="KW-0811">Translocation</keyword>
<dbReference type="InterPro" id="IPR007187">
    <property type="entry name" value="Nucleoporin_Nup133/Nup155_C"/>
</dbReference>
<keyword evidence="12" id="KW-1185">Reference proteome</keyword>
<accession>A0A5C3Q5A1</accession>
<evidence type="ECO:0000256" key="1">
    <source>
        <dbReference type="ARBA" id="ARBA00004259"/>
    </source>
</evidence>
<dbReference type="GO" id="GO:0006606">
    <property type="term" value="P:protein import into nucleus"/>
    <property type="evidence" value="ECO:0007669"/>
    <property type="project" value="TreeGrafter"/>
</dbReference>
<organism evidence="11 12">
    <name type="scientific">Pterulicium gracile</name>
    <dbReference type="NCBI Taxonomy" id="1884261"/>
    <lineage>
        <taxon>Eukaryota</taxon>
        <taxon>Fungi</taxon>
        <taxon>Dikarya</taxon>
        <taxon>Basidiomycota</taxon>
        <taxon>Agaricomycotina</taxon>
        <taxon>Agaricomycetes</taxon>
        <taxon>Agaricomycetidae</taxon>
        <taxon>Agaricales</taxon>
        <taxon>Pleurotineae</taxon>
        <taxon>Pterulaceae</taxon>
        <taxon>Pterulicium</taxon>
    </lineage>
</organism>
<keyword evidence="4" id="KW-0509">mRNA transport</keyword>
<sequence>MASFSPAPPRRSSRLQSHPSSSNAPRRGAEPPLRKRLTNAIPLIDTHGSGFGTPTRHTRPTSSPMEVLIDPEDIKFYGQRDDSIFVRSEEMSVALYSGLPIEVKQVLKSADVYADAFSGEIDAGTGFALVASANTCFVWQHAQAVRGVPTCYIFSCPPSYLSGGQQEPPFHKLVPYGSNRKREPGLVLLSVSGQVRFWDGIGIGLAGGEHYTSSELKLADEELVTGLIRCDDQTYFASTSTGRVFRLVLISQGGKHHIASHPFAQPPAAPLFGRFSFPSFFSGSNTQAALDPGYITALALGHPPSSQGLTNVGVTPRQAGHHELWALIDTRVQKWDVRPEGWEEPVMDDNVADVIRELMRGTWGRKVVSERDEEVDLELVDLAVSSENKLIVLISYAGLDDPTHASSNDMPAFDASNDMAIDLSGARRMYALVTLEVDMQTINAETIKGVPYQSTSASGAPIHPRIQLVQGGELVSVQFGDAVAFCAKNSDYTDRLALRSPTDRTLAVGVIQNESGLLVLTAGTMMRVDMDMERVGAFDPEQGKANLIMGTMKQAILYGPNVDNPLAFSFPPDIDGESLMNGAQRLSQAILHSDAELVKRNQDLSGQIVARRERLGWLIQFISDNAALPKMSQKSRQRLATDAEKLFACHLLWNQHSQLLATSPEHSILVDTVLAYMNDTDDQYHEDVIRAFFRYRTQEIGKLLGRIYDQVTTASQNLDHDTAGSLSEANSIVLTVLNSALDFRKEHRQLYAISLPMINPWTSKSEIIEMLLGLFDSTKRLLEGASSSDPAAVEPRGQLVPLANLIFVCVTERVEWLASEEDKAGEREQLESRFASLRPEILETLRKLGFANEAFHLAERYHDFGSLVALCHKEAVVYPPEENPHAVRIEGYLERFKYAFAKELYSWCVQHGELRIMFAEPADSSTIGVEGYTAFKDWYLAKHPSIKPSIVWANDLENRRYEKTAGTLLKESKEVGNLDVKHFMLSLGKLSHLVQISESGGEAARPSEADQGVLDEFHDDLDFVSVHERLIAEFEECCTTSKSRKSTDAKIAAVLKAKASRLERSGSKALIGIFKSLSKELLAAKVLSVEDTVDLLTLKDNEDTLENFTIALQLLAGAKNLPESRRTAAFYSAWRRVLSHDDWHAILRTTNVSDAEVSDRLRETALYSALSAVLPSAENAPSGFDLSAPHTCLTSPSTEVIMSRWQGMASDEVEGLQLDYDRECDSVRECGVLSGEEEVWDRVRELARRDFDEEMEMEE</sequence>
<evidence type="ECO:0000313" key="11">
    <source>
        <dbReference type="EMBL" id="TFK95560.1"/>
    </source>
</evidence>
<dbReference type="OrthoDB" id="103454at2759"/>
<feature type="domain" description="Nucleoporin Nup133/Nup155-like N-terminal" evidence="10">
    <location>
        <begin position="98"/>
        <end position="287"/>
    </location>
</feature>
<dbReference type="PANTHER" id="PTHR13405:SF11">
    <property type="entry name" value="NUCLEAR PORE COMPLEX PROTEIN NUP133"/>
    <property type="match status" value="1"/>
</dbReference>
<evidence type="ECO:0000256" key="5">
    <source>
        <dbReference type="ARBA" id="ARBA00022927"/>
    </source>
</evidence>
<evidence type="ECO:0000256" key="7">
    <source>
        <dbReference type="ARBA" id="ARBA00023242"/>
    </source>
</evidence>
<dbReference type="PANTHER" id="PTHR13405">
    <property type="entry name" value="NUCLEAR PORE COMPLEX PROTEIN NUP133"/>
    <property type="match status" value="1"/>
</dbReference>
<evidence type="ECO:0000256" key="3">
    <source>
        <dbReference type="ARBA" id="ARBA00022448"/>
    </source>
</evidence>
<protein>
    <recommendedName>
        <fullName evidence="13">Non-repetitive/WGA-negative nucleoporin C-terminal-domain-containing protein</fullName>
    </recommendedName>
</protein>
<dbReference type="InterPro" id="IPR037624">
    <property type="entry name" value="Nup133-like"/>
</dbReference>
<evidence type="ECO:0008006" key="13">
    <source>
        <dbReference type="Google" id="ProtNLM"/>
    </source>
</evidence>
<dbReference type="GO" id="GO:0000972">
    <property type="term" value="P:transcription-dependent tethering of RNA polymerase II gene DNA at nuclear periphery"/>
    <property type="evidence" value="ECO:0007669"/>
    <property type="project" value="TreeGrafter"/>
</dbReference>
<dbReference type="InterPro" id="IPR014908">
    <property type="entry name" value="Nucleoporin_Nup133/Nup155_N"/>
</dbReference>
<comment type="similarity">
    <text evidence="2">Belongs to the nucleoporin Nup133 family.</text>
</comment>
<evidence type="ECO:0000313" key="12">
    <source>
        <dbReference type="Proteomes" id="UP000305067"/>
    </source>
</evidence>
<keyword evidence="5" id="KW-0653">Protein transport</keyword>
<dbReference type="GO" id="GO:0016973">
    <property type="term" value="P:poly(A)+ mRNA export from nucleus"/>
    <property type="evidence" value="ECO:0007669"/>
    <property type="project" value="TreeGrafter"/>
</dbReference>
<dbReference type="GO" id="GO:0031080">
    <property type="term" value="C:nuclear pore outer ring"/>
    <property type="evidence" value="ECO:0007669"/>
    <property type="project" value="TreeGrafter"/>
</dbReference>
<gene>
    <name evidence="11" type="ORF">BDV98DRAFT_577598</name>
</gene>
<dbReference type="EMBL" id="ML178881">
    <property type="protein sequence ID" value="TFK95560.1"/>
    <property type="molecule type" value="Genomic_DNA"/>
</dbReference>
<dbReference type="STRING" id="1884261.A0A5C3Q5A1"/>
<evidence type="ECO:0000256" key="6">
    <source>
        <dbReference type="ARBA" id="ARBA00023010"/>
    </source>
</evidence>
<dbReference type="SUPFAM" id="SSF117289">
    <property type="entry name" value="Nucleoporin domain"/>
    <property type="match status" value="1"/>
</dbReference>
<evidence type="ECO:0000256" key="2">
    <source>
        <dbReference type="ARBA" id="ARBA00005569"/>
    </source>
</evidence>
<feature type="domain" description="Nucleoporin Nup133/Nup155-like C-terminal" evidence="9">
    <location>
        <begin position="826"/>
        <end position="1230"/>
    </location>
</feature>
<keyword evidence="3" id="KW-0813">Transport</keyword>
<reference evidence="11 12" key="1">
    <citation type="journal article" date="2019" name="Nat. Ecol. Evol.">
        <title>Megaphylogeny resolves global patterns of mushroom evolution.</title>
        <authorList>
            <person name="Varga T."/>
            <person name="Krizsan K."/>
            <person name="Foldi C."/>
            <person name="Dima B."/>
            <person name="Sanchez-Garcia M."/>
            <person name="Sanchez-Ramirez S."/>
            <person name="Szollosi G.J."/>
            <person name="Szarkandi J.G."/>
            <person name="Papp V."/>
            <person name="Albert L."/>
            <person name="Andreopoulos W."/>
            <person name="Angelini C."/>
            <person name="Antonin V."/>
            <person name="Barry K.W."/>
            <person name="Bougher N.L."/>
            <person name="Buchanan P."/>
            <person name="Buyck B."/>
            <person name="Bense V."/>
            <person name="Catcheside P."/>
            <person name="Chovatia M."/>
            <person name="Cooper J."/>
            <person name="Damon W."/>
            <person name="Desjardin D."/>
            <person name="Finy P."/>
            <person name="Geml J."/>
            <person name="Haridas S."/>
            <person name="Hughes K."/>
            <person name="Justo A."/>
            <person name="Karasinski D."/>
            <person name="Kautmanova I."/>
            <person name="Kiss B."/>
            <person name="Kocsube S."/>
            <person name="Kotiranta H."/>
            <person name="LaButti K.M."/>
            <person name="Lechner B.E."/>
            <person name="Liimatainen K."/>
            <person name="Lipzen A."/>
            <person name="Lukacs Z."/>
            <person name="Mihaltcheva S."/>
            <person name="Morgado L.N."/>
            <person name="Niskanen T."/>
            <person name="Noordeloos M.E."/>
            <person name="Ohm R.A."/>
            <person name="Ortiz-Santana B."/>
            <person name="Ovrebo C."/>
            <person name="Racz N."/>
            <person name="Riley R."/>
            <person name="Savchenko A."/>
            <person name="Shiryaev A."/>
            <person name="Soop K."/>
            <person name="Spirin V."/>
            <person name="Szebenyi C."/>
            <person name="Tomsovsky M."/>
            <person name="Tulloss R.E."/>
            <person name="Uehling J."/>
            <person name="Grigoriev I.V."/>
            <person name="Vagvolgyi C."/>
            <person name="Papp T."/>
            <person name="Martin F.M."/>
            <person name="Miettinen O."/>
            <person name="Hibbett D.S."/>
            <person name="Nagy L.G."/>
        </authorList>
    </citation>
    <scope>NUCLEOTIDE SEQUENCE [LARGE SCALE GENOMIC DNA]</scope>
    <source>
        <strain evidence="11 12">CBS 309.79</strain>
    </source>
</reference>
<evidence type="ECO:0000259" key="9">
    <source>
        <dbReference type="Pfam" id="PF03177"/>
    </source>
</evidence>
<dbReference type="Pfam" id="PF08801">
    <property type="entry name" value="Nucleoporin_N"/>
    <property type="match status" value="1"/>
</dbReference>
<dbReference type="Pfam" id="PF03177">
    <property type="entry name" value="Nucleoporin_C"/>
    <property type="match status" value="1"/>
</dbReference>
<dbReference type="InterPro" id="IPR015943">
    <property type="entry name" value="WD40/YVTN_repeat-like_dom_sf"/>
</dbReference>
<feature type="region of interest" description="Disordered" evidence="8">
    <location>
        <begin position="1"/>
        <end position="64"/>
    </location>
</feature>
<evidence type="ECO:0000256" key="8">
    <source>
        <dbReference type="SAM" id="MobiDB-lite"/>
    </source>
</evidence>
<dbReference type="Gene3D" id="1.20.58.1380">
    <property type="match status" value="1"/>
</dbReference>
<keyword evidence="7" id="KW-0539">Nucleus</keyword>
<evidence type="ECO:0000259" key="10">
    <source>
        <dbReference type="Pfam" id="PF08801"/>
    </source>
</evidence>
<dbReference type="Gene3D" id="2.130.10.10">
    <property type="entry name" value="YVTN repeat-like/Quinoprotein amine dehydrogenase"/>
    <property type="match status" value="1"/>
</dbReference>
<dbReference type="Proteomes" id="UP000305067">
    <property type="component" value="Unassembled WGS sequence"/>
</dbReference>
<proteinExistence type="inferred from homology"/>
<evidence type="ECO:0000256" key="4">
    <source>
        <dbReference type="ARBA" id="ARBA00022816"/>
    </source>
</evidence>